<dbReference type="CDD" id="cd24032">
    <property type="entry name" value="ASKHA_NBD_TsaB"/>
    <property type="match status" value="1"/>
</dbReference>
<dbReference type="PANTHER" id="PTHR11735:SF11">
    <property type="entry name" value="TRNA THREONYLCARBAMOYLADENOSINE BIOSYNTHESIS PROTEIN TSAB"/>
    <property type="match status" value="1"/>
</dbReference>
<proteinExistence type="predicted"/>
<accession>A0A1E5LCB1</accession>
<evidence type="ECO:0000259" key="1">
    <source>
        <dbReference type="Pfam" id="PF00814"/>
    </source>
</evidence>
<dbReference type="InterPro" id="IPR043129">
    <property type="entry name" value="ATPase_NBD"/>
</dbReference>
<keyword evidence="2" id="KW-0808">Transferase</keyword>
<dbReference type="Gene3D" id="3.30.420.40">
    <property type="match status" value="2"/>
</dbReference>
<evidence type="ECO:0000313" key="2">
    <source>
        <dbReference type="EMBL" id="OEH91724.1"/>
    </source>
</evidence>
<name>A0A1E5LCB1_9BACI</name>
<dbReference type="PANTHER" id="PTHR11735">
    <property type="entry name" value="TRNA N6-ADENOSINE THREONYLCARBAMOYLTRANSFERASE"/>
    <property type="match status" value="1"/>
</dbReference>
<dbReference type="RefSeq" id="WP_069718246.1">
    <property type="nucleotide sequence ID" value="NZ_MJEH01000048.1"/>
</dbReference>
<reference evidence="2 3" key="1">
    <citation type="submission" date="2016-08" db="EMBL/GenBank/DDBJ databases">
        <title>Genome of Bacillus solimangrovi GH2-4.</title>
        <authorList>
            <person name="Lim S."/>
            <person name="Kim B.-C."/>
        </authorList>
    </citation>
    <scope>NUCLEOTIDE SEQUENCE [LARGE SCALE GENOMIC DNA]</scope>
    <source>
        <strain evidence="2 3">GH2-4</strain>
    </source>
</reference>
<dbReference type="InterPro" id="IPR022496">
    <property type="entry name" value="T6A_TsaB"/>
</dbReference>
<dbReference type="GO" id="GO:0016740">
    <property type="term" value="F:transferase activity"/>
    <property type="evidence" value="ECO:0007669"/>
    <property type="project" value="UniProtKB-KW"/>
</dbReference>
<dbReference type="Pfam" id="PF00814">
    <property type="entry name" value="TsaD"/>
    <property type="match status" value="1"/>
</dbReference>
<keyword evidence="3" id="KW-1185">Reference proteome</keyword>
<gene>
    <name evidence="2" type="ORF">BFG57_17875</name>
</gene>
<dbReference type="EMBL" id="MJEH01000048">
    <property type="protein sequence ID" value="OEH91724.1"/>
    <property type="molecule type" value="Genomic_DNA"/>
</dbReference>
<protein>
    <submittedName>
        <fullName evidence="2">tRNA (Adenosine(37)-N6)-threonylcarbamoyltransferase complex dimerization subunit type 1 TsaB</fullName>
    </submittedName>
</protein>
<dbReference type="GO" id="GO:0005829">
    <property type="term" value="C:cytosol"/>
    <property type="evidence" value="ECO:0007669"/>
    <property type="project" value="TreeGrafter"/>
</dbReference>
<evidence type="ECO:0000313" key="3">
    <source>
        <dbReference type="Proteomes" id="UP000095209"/>
    </source>
</evidence>
<dbReference type="AlphaFoldDB" id="A0A1E5LCB1"/>
<feature type="domain" description="Gcp-like" evidence="1">
    <location>
        <begin position="31"/>
        <end position="224"/>
    </location>
</feature>
<dbReference type="InterPro" id="IPR000905">
    <property type="entry name" value="Gcp-like_dom"/>
</dbReference>
<dbReference type="NCBIfam" id="TIGR03725">
    <property type="entry name" value="T6A_YeaZ"/>
    <property type="match status" value="1"/>
</dbReference>
<dbReference type="Proteomes" id="UP000095209">
    <property type="component" value="Unassembled WGS sequence"/>
</dbReference>
<dbReference type="GO" id="GO:0002949">
    <property type="term" value="P:tRNA threonylcarbamoyladenosine modification"/>
    <property type="evidence" value="ECO:0007669"/>
    <property type="project" value="InterPro"/>
</dbReference>
<comment type="caution">
    <text evidence="2">The sequence shown here is derived from an EMBL/GenBank/DDBJ whole genome shotgun (WGS) entry which is preliminary data.</text>
</comment>
<dbReference type="OrthoDB" id="9784166at2"/>
<dbReference type="STRING" id="1305675.BFG57_17875"/>
<dbReference type="SUPFAM" id="SSF53067">
    <property type="entry name" value="Actin-like ATPase domain"/>
    <property type="match status" value="2"/>
</dbReference>
<sequence>MKVLAIDTSNDVMGVAIVDDNKVIGELITNVKKNHSVRLMPAIEKLLNETDVKVSELDRIVVAEGPGSYTGVRIGVTVAKTLAWSLNIELVGVSGLESLAYNGRYFNGLIVPIFDARRGQVFTGLYQWNDGMLESVMSDKMVIFSELLTELKERNEPVLFVGNDVDLHRELIVDILGDNAIIANFVQNNPRPSELAGCGLLKQPVDVHSFVPNYLRLAEAEANWLKAQKK</sequence>
<organism evidence="2 3">
    <name type="scientific">Bacillus solimangrovi</name>
    <dbReference type="NCBI Taxonomy" id="1305675"/>
    <lineage>
        <taxon>Bacteria</taxon>
        <taxon>Bacillati</taxon>
        <taxon>Bacillota</taxon>
        <taxon>Bacilli</taxon>
        <taxon>Bacillales</taxon>
        <taxon>Bacillaceae</taxon>
        <taxon>Bacillus</taxon>
    </lineage>
</organism>